<dbReference type="InterPro" id="IPR010869">
    <property type="entry name" value="DUF1501"/>
</dbReference>
<proteinExistence type="predicted"/>
<dbReference type="eggNOG" id="COG4102">
    <property type="taxonomic scope" value="Bacteria"/>
</dbReference>
<accession>L0DPH7</accession>
<evidence type="ECO:0000313" key="1">
    <source>
        <dbReference type="EMBL" id="AGA31157.1"/>
    </source>
</evidence>
<name>L0DPH7_SINAD</name>
<dbReference type="PANTHER" id="PTHR43737:SF1">
    <property type="entry name" value="DUF1501 DOMAIN-CONTAINING PROTEIN"/>
    <property type="match status" value="1"/>
</dbReference>
<dbReference type="Pfam" id="PF07394">
    <property type="entry name" value="DUF1501"/>
    <property type="match status" value="1"/>
</dbReference>
<organism evidence="1 2">
    <name type="scientific">Singulisphaera acidiphila (strain ATCC BAA-1392 / DSM 18658 / VKM B-2454 / MOB10)</name>
    <dbReference type="NCBI Taxonomy" id="886293"/>
    <lineage>
        <taxon>Bacteria</taxon>
        <taxon>Pseudomonadati</taxon>
        <taxon>Planctomycetota</taxon>
        <taxon>Planctomycetia</taxon>
        <taxon>Isosphaerales</taxon>
        <taxon>Isosphaeraceae</taxon>
        <taxon>Singulisphaera</taxon>
    </lineage>
</organism>
<reference evidence="1 2" key="1">
    <citation type="submission" date="2012-02" db="EMBL/GenBank/DDBJ databases">
        <title>Complete sequence of chromosome of Singulisphaera acidiphila DSM 18658.</title>
        <authorList>
            <consortium name="US DOE Joint Genome Institute (JGI-PGF)"/>
            <person name="Lucas S."/>
            <person name="Copeland A."/>
            <person name="Lapidus A."/>
            <person name="Glavina del Rio T."/>
            <person name="Dalin E."/>
            <person name="Tice H."/>
            <person name="Bruce D."/>
            <person name="Goodwin L."/>
            <person name="Pitluck S."/>
            <person name="Peters L."/>
            <person name="Ovchinnikova G."/>
            <person name="Chertkov O."/>
            <person name="Kyrpides N."/>
            <person name="Mavromatis K."/>
            <person name="Ivanova N."/>
            <person name="Brettin T."/>
            <person name="Detter J.C."/>
            <person name="Han C."/>
            <person name="Larimer F."/>
            <person name="Land M."/>
            <person name="Hauser L."/>
            <person name="Markowitz V."/>
            <person name="Cheng J.-F."/>
            <person name="Hugenholtz P."/>
            <person name="Woyke T."/>
            <person name="Wu D."/>
            <person name="Tindall B."/>
            <person name="Pomrenke H."/>
            <person name="Brambilla E."/>
            <person name="Klenk H.-P."/>
            <person name="Eisen J.A."/>
        </authorList>
    </citation>
    <scope>NUCLEOTIDE SEQUENCE [LARGE SCALE GENOMIC DNA]</scope>
    <source>
        <strain evidence="2">ATCC BAA-1392 / DSM 18658 / VKM B-2454 / MOB10</strain>
    </source>
</reference>
<evidence type="ECO:0008006" key="3">
    <source>
        <dbReference type="Google" id="ProtNLM"/>
    </source>
</evidence>
<sequence length="405" mass="43227">MPLSRRDLFKTSLRDASLFALAPTVPGFLAATARANAPSSPEEGRVLVIIELEGGNDGVNTIVPFQDEGYGKYRSALCLPTKALLKVSDSVGLHPSLKAASRLLERGELAIVQGVGYPNPSRSHFRSMEIWHTARPDPEEQGGPGWLGRVLDARLAAGDKAASYFVGGDPPAAALTGRRHIPSTLDRLDDLLLAGPSGARRTLGAGATSNDLAAFVRRTTLDAYAAADRVAALTRADRSAASEPAGNLRGRLSLIARLLKSGSRARVYYTRQGSYDTHADQLQTHANLLFELSGALEEFQTDLAHSGLADRVAVLCFSEFGRTVAENGSSGTDHGTAGPVFLVGQHVQAGLIGPAPNLVDLARDDLKTTIDFRRIYASILQDWLKLPSADVLAGRFDPLPLFRST</sequence>
<dbReference type="Proteomes" id="UP000010798">
    <property type="component" value="Chromosome"/>
</dbReference>
<dbReference type="PROSITE" id="PS51318">
    <property type="entry name" value="TAT"/>
    <property type="match status" value="1"/>
</dbReference>
<protein>
    <recommendedName>
        <fullName evidence="3">DUF1501 domain-containing protein</fullName>
    </recommendedName>
</protein>
<dbReference type="RefSeq" id="WP_015250229.1">
    <property type="nucleotide sequence ID" value="NC_019892.1"/>
</dbReference>
<dbReference type="KEGG" id="saci:Sinac_7103"/>
<dbReference type="STRING" id="886293.Sinac_7103"/>
<dbReference type="EMBL" id="CP003364">
    <property type="protein sequence ID" value="AGA31157.1"/>
    <property type="molecule type" value="Genomic_DNA"/>
</dbReference>
<dbReference type="OrthoDB" id="9779968at2"/>
<keyword evidence="2" id="KW-1185">Reference proteome</keyword>
<evidence type="ECO:0000313" key="2">
    <source>
        <dbReference type="Proteomes" id="UP000010798"/>
    </source>
</evidence>
<gene>
    <name evidence="1" type="ordered locus">Sinac_7103</name>
</gene>
<dbReference type="HOGENOM" id="CLU_032896_2_0_0"/>
<dbReference type="PANTHER" id="PTHR43737">
    <property type="entry name" value="BLL7424 PROTEIN"/>
    <property type="match status" value="1"/>
</dbReference>
<dbReference type="InterPro" id="IPR006311">
    <property type="entry name" value="TAT_signal"/>
</dbReference>
<dbReference type="AlphaFoldDB" id="L0DPH7"/>